<dbReference type="EMBL" id="JAHLQT010033762">
    <property type="protein sequence ID" value="KAG7159197.1"/>
    <property type="molecule type" value="Genomic_DNA"/>
</dbReference>
<reference evidence="1" key="1">
    <citation type="journal article" date="2021" name="Sci. Adv.">
        <title>The American lobster genome reveals insights on longevity, neural, and immune adaptations.</title>
        <authorList>
            <person name="Polinski J.M."/>
            <person name="Zimin A.V."/>
            <person name="Clark K.F."/>
            <person name="Kohn A.B."/>
            <person name="Sadowski N."/>
            <person name="Timp W."/>
            <person name="Ptitsyn A."/>
            <person name="Khanna P."/>
            <person name="Romanova D.Y."/>
            <person name="Williams P."/>
            <person name="Greenwood S.J."/>
            <person name="Moroz L.L."/>
            <person name="Walt D.R."/>
            <person name="Bodnar A.G."/>
        </authorList>
    </citation>
    <scope>NUCLEOTIDE SEQUENCE</scope>
    <source>
        <strain evidence="1">GMGI-L3</strain>
    </source>
</reference>
<sequence length="91" mass="10241">MRTLPCGRAQETPECDCGAFITEAHDEIEVFAMDAFEVENCEDETDCHDKCRTEWNTQTSEGDLNFELPDGKTVGQTMCDDLAEDLRLFVG</sequence>
<evidence type="ECO:0000313" key="2">
    <source>
        <dbReference type="Proteomes" id="UP000747542"/>
    </source>
</evidence>
<feature type="non-terminal residue" evidence="1">
    <location>
        <position position="1"/>
    </location>
</feature>
<protein>
    <submittedName>
        <fullName evidence="1">Uncharacterized protein</fullName>
    </submittedName>
</protein>
<name>A0A8J5JIS0_HOMAM</name>
<proteinExistence type="predicted"/>
<comment type="caution">
    <text evidence="1">The sequence shown here is derived from an EMBL/GenBank/DDBJ whole genome shotgun (WGS) entry which is preliminary data.</text>
</comment>
<keyword evidence="2" id="KW-1185">Reference proteome</keyword>
<gene>
    <name evidence="1" type="ORF">Hamer_G016587</name>
</gene>
<accession>A0A8J5JIS0</accession>
<dbReference type="Proteomes" id="UP000747542">
    <property type="component" value="Unassembled WGS sequence"/>
</dbReference>
<organism evidence="1 2">
    <name type="scientific">Homarus americanus</name>
    <name type="common">American lobster</name>
    <dbReference type="NCBI Taxonomy" id="6706"/>
    <lineage>
        <taxon>Eukaryota</taxon>
        <taxon>Metazoa</taxon>
        <taxon>Ecdysozoa</taxon>
        <taxon>Arthropoda</taxon>
        <taxon>Crustacea</taxon>
        <taxon>Multicrustacea</taxon>
        <taxon>Malacostraca</taxon>
        <taxon>Eumalacostraca</taxon>
        <taxon>Eucarida</taxon>
        <taxon>Decapoda</taxon>
        <taxon>Pleocyemata</taxon>
        <taxon>Astacidea</taxon>
        <taxon>Nephropoidea</taxon>
        <taxon>Nephropidae</taxon>
        <taxon>Homarus</taxon>
    </lineage>
</organism>
<evidence type="ECO:0000313" key="1">
    <source>
        <dbReference type="EMBL" id="KAG7159197.1"/>
    </source>
</evidence>
<dbReference type="AlphaFoldDB" id="A0A8J5JIS0"/>